<evidence type="ECO:0000256" key="5">
    <source>
        <dbReference type="ARBA" id="ARBA00023242"/>
    </source>
</evidence>
<feature type="coiled-coil region" evidence="7">
    <location>
        <begin position="261"/>
        <end position="288"/>
    </location>
</feature>
<feature type="compositionally biased region" description="Basic residues" evidence="8">
    <location>
        <begin position="225"/>
        <end position="236"/>
    </location>
</feature>
<feature type="region of interest" description="Disordered" evidence="8">
    <location>
        <begin position="25"/>
        <end position="49"/>
    </location>
</feature>
<keyword evidence="4 6" id="KW-0804">Transcription</keyword>
<name>A0ABP0W7F3_9BRYO</name>
<keyword evidence="7" id="KW-0175">Coiled coil</keyword>
<evidence type="ECO:0000313" key="10">
    <source>
        <dbReference type="EMBL" id="CAK9261808.1"/>
    </source>
</evidence>
<evidence type="ECO:0000256" key="6">
    <source>
        <dbReference type="RuleBase" id="RU361124"/>
    </source>
</evidence>
<evidence type="ECO:0000256" key="3">
    <source>
        <dbReference type="ARBA" id="ARBA00023015"/>
    </source>
</evidence>
<feature type="region of interest" description="Disordered" evidence="8">
    <location>
        <begin position="204"/>
        <end position="242"/>
    </location>
</feature>
<feature type="domain" description="Enhancer of polycomb-like N-terminal" evidence="9">
    <location>
        <begin position="41"/>
        <end position="141"/>
    </location>
</feature>
<keyword evidence="3 6" id="KW-0805">Transcription regulation</keyword>
<sequence length="510" mass="58020">MSRLSFRPRPLDIYKKLPIVKSVKDLDGDDNTASRNLPQSSSNGADADTELVLSTPAKKGGGSGSEIPTPQFLVVDSYEQDYTRSFLQPPSYIRGRGARSEAAAYVEYDLDNEDEDWLLQLNNERKILSPERFERMLYQMETLDYKARERAGVTLPMLGSPMPVMLTRDATIEALPAQTSKIVVAAVYDYWKAKRDRWQKPVLRRLQPPPPVNDTNPFNVFRPREKAHRPHTRRTQRRENDVQSFEKLRQVRRNLGRVRGIVRAMQQREEKKRELVECEANMQRVQIRLKHDSLQVEKEESGGFTPHRIPSADEVAHNRLVGRGDQDNGVGCFYPPFDFVTSVMDGATMHEQMEARKRKRLAHPRNQPPRKRINAVDALEPSFLFTKPLDPEKLAAANISPWLDNNTQQRYHSHGRMGRGGRLIFDRWNPLTQTPFVSSRNFFSSLPFGPAVVDGFRASSRVLPPRLNVVDPHNPHAAIADPPPTPPPPPFCVDVPMPVPVQQPLNSTGV</sequence>
<keyword evidence="5 6" id="KW-0539">Nucleus</keyword>
<evidence type="ECO:0000256" key="4">
    <source>
        <dbReference type="ARBA" id="ARBA00023163"/>
    </source>
</evidence>
<gene>
    <name evidence="10" type="ORF">CSSPJE1EN1_LOCUS7286</name>
</gene>
<evidence type="ECO:0000256" key="1">
    <source>
        <dbReference type="ARBA" id="ARBA00004123"/>
    </source>
</evidence>
<comment type="subcellular location">
    <subcellularLocation>
        <location evidence="1 6">Nucleus</location>
    </subcellularLocation>
</comment>
<keyword evidence="11" id="KW-1185">Reference proteome</keyword>
<dbReference type="EMBL" id="OZ020109">
    <property type="protein sequence ID" value="CAK9261808.1"/>
    <property type="molecule type" value="Genomic_DNA"/>
</dbReference>
<feature type="compositionally biased region" description="Polar residues" evidence="8">
    <location>
        <begin position="31"/>
        <end position="44"/>
    </location>
</feature>
<dbReference type="Proteomes" id="UP001497444">
    <property type="component" value="Chromosome 14"/>
</dbReference>
<evidence type="ECO:0000256" key="7">
    <source>
        <dbReference type="SAM" id="Coils"/>
    </source>
</evidence>
<dbReference type="Pfam" id="PF10513">
    <property type="entry name" value="EPL1"/>
    <property type="match status" value="1"/>
</dbReference>
<comment type="similarity">
    <text evidence="2 6">Belongs to the enhancer of polycomb family.</text>
</comment>
<evidence type="ECO:0000256" key="8">
    <source>
        <dbReference type="SAM" id="MobiDB-lite"/>
    </source>
</evidence>
<reference evidence="10" key="1">
    <citation type="submission" date="2024-02" db="EMBL/GenBank/DDBJ databases">
        <authorList>
            <consortium name="ELIXIR-Norway"/>
            <consortium name="Elixir Norway"/>
        </authorList>
    </citation>
    <scope>NUCLEOTIDE SEQUENCE</scope>
</reference>
<protein>
    <recommendedName>
        <fullName evidence="6">Enhancer of polycomb-like protein</fullName>
    </recommendedName>
</protein>
<dbReference type="InterPro" id="IPR024943">
    <property type="entry name" value="Enhancer_polycomb"/>
</dbReference>
<accession>A0ABP0W7F3</accession>
<evidence type="ECO:0000259" key="9">
    <source>
        <dbReference type="Pfam" id="PF10513"/>
    </source>
</evidence>
<organism evidence="10 11">
    <name type="scientific">Sphagnum jensenii</name>
    <dbReference type="NCBI Taxonomy" id="128206"/>
    <lineage>
        <taxon>Eukaryota</taxon>
        <taxon>Viridiplantae</taxon>
        <taxon>Streptophyta</taxon>
        <taxon>Embryophyta</taxon>
        <taxon>Bryophyta</taxon>
        <taxon>Sphagnophytina</taxon>
        <taxon>Sphagnopsida</taxon>
        <taxon>Sphagnales</taxon>
        <taxon>Sphagnaceae</taxon>
        <taxon>Sphagnum</taxon>
    </lineage>
</organism>
<evidence type="ECO:0000313" key="11">
    <source>
        <dbReference type="Proteomes" id="UP001497444"/>
    </source>
</evidence>
<dbReference type="PANTHER" id="PTHR14898">
    <property type="entry name" value="ENHANCER OF POLYCOMB"/>
    <property type="match status" value="1"/>
</dbReference>
<evidence type="ECO:0000256" key="2">
    <source>
        <dbReference type="ARBA" id="ARBA00008035"/>
    </source>
</evidence>
<proteinExistence type="inferred from homology"/>
<dbReference type="InterPro" id="IPR019542">
    <property type="entry name" value="Enhancer_polycomb-like_N"/>
</dbReference>